<feature type="region of interest" description="Disordered" evidence="1">
    <location>
        <begin position="62"/>
        <end position="99"/>
    </location>
</feature>
<protein>
    <submittedName>
        <fullName evidence="2">Uncharacterized protein</fullName>
    </submittedName>
</protein>
<dbReference type="EMBL" id="JAHWGL010000003">
    <property type="protein sequence ID" value="MBW3127278.1"/>
    <property type="molecule type" value="Genomic_DNA"/>
</dbReference>
<name>A0ABS6WUM6_9BACT</name>
<evidence type="ECO:0000313" key="3">
    <source>
        <dbReference type="Proteomes" id="UP000826188"/>
    </source>
</evidence>
<sequence>MSTTAPQAGRWYVACLYAGNAGWAVVRDVAQPGTRFGGPGHYQQEAAPGRYVSQHLAQRVADELNSPPKPIRLRSADRYGELPGPGDADYYHPSPWDLK</sequence>
<dbReference type="RefSeq" id="WP_219156454.1">
    <property type="nucleotide sequence ID" value="NZ_JAHWGL010000003.1"/>
</dbReference>
<organism evidence="2 3">
    <name type="scientific">Hymenobacter profundi</name>
    <dbReference type="NCBI Taxonomy" id="1982110"/>
    <lineage>
        <taxon>Bacteria</taxon>
        <taxon>Pseudomonadati</taxon>
        <taxon>Bacteroidota</taxon>
        <taxon>Cytophagia</taxon>
        <taxon>Cytophagales</taxon>
        <taxon>Hymenobacteraceae</taxon>
        <taxon>Hymenobacter</taxon>
    </lineage>
</organism>
<accession>A0ABS6WUM6</accession>
<evidence type="ECO:0000313" key="2">
    <source>
        <dbReference type="EMBL" id="MBW3127278.1"/>
    </source>
</evidence>
<evidence type="ECO:0000256" key="1">
    <source>
        <dbReference type="SAM" id="MobiDB-lite"/>
    </source>
</evidence>
<dbReference type="Proteomes" id="UP000826188">
    <property type="component" value="Unassembled WGS sequence"/>
</dbReference>
<reference evidence="2 3" key="1">
    <citation type="submission" date="2021-07" db="EMBL/GenBank/DDBJ databases">
        <title>Hymenobacter profundi sp. nov., isolated from deep-sea water.</title>
        <authorList>
            <person name="Kim M.K."/>
        </authorList>
    </citation>
    <scope>NUCLEOTIDE SEQUENCE [LARGE SCALE GENOMIC DNA]</scope>
    <source>
        <strain evidence="2 3">M2</strain>
    </source>
</reference>
<gene>
    <name evidence="2" type="ORF">KYK14_01835</name>
</gene>
<keyword evidence="3" id="KW-1185">Reference proteome</keyword>
<comment type="caution">
    <text evidence="2">The sequence shown here is derived from an EMBL/GenBank/DDBJ whole genome shotgun (WGS) entry which is preliminary data.</text>
</comment>
<proteinExistence type="predicted"/>